<feature type="compositionally biased region" description="Basic and acidic residues" evidence="1">
    <location>
        <begin position="89"/>
        <end position="102"/>
    </location>
</feature>
<keyword evidence="3" id="KW-1185">Reference proteome</keyword>
<sequence>MEAKKVDTLEEHLEVEIGQMKYEISDLQTQVLDLKKDISAIHEKMDEKFFSMGEMLKKVLEGQTIISPSEGREGTDNQGDGKNPKPIRQRGDQEVETRKGEEKIPLLDLIPREEQGRGYEDRHEEYTPILYLGRPLHLPSSCLILERHFFLSRENQQGQAKSTSVHTSMHQDRCMADPDLDYGLSYDEQGFACILHSTFFDINPCIDHTVEEYVEHILNTLVEAIEEQFGTVQWRITSEP</sequence>
<dbReference type="EMBL" id="KZ502700">
    <property type="protein sequence ID" value="PKU74064.1"/>
    <property type="molecule type" value="Genomic_DNA"/>
</dbReference>
<protein>
    <submittedName>
        <fullName evidence="2">Uncharacterized protein</fullName>
    </submittedName>
</protein>
<evidence type="ECO:0000313" key="2">
    <source>
        <dbReference type="EMBL" id="PKU74064.1"/>
    </source>
</evidence>
<accession>A0A2I0WEG9</accession>
<proteinExistence type="predicted"/>
<reference evidence="2 3" key="1">
    <citation type="journal article" date="2016" name="Sci. Rep.">
        <title>The Dendrobium catenatum Lindl. genome sequence provides insights into polysaccharide synthase, floral development and adaptive evolution.</title>
        <authorList>
            <person name="Zhang G.Q."/>
            <person name="Xu Q."/>
            <person name="Bian C."/>
            <person name="Tsai W.C."/>
            <person name="Yeh C.M."/>
            <person name="Liu K.W."/>
            <person name="Yoshida K."/>
            <person name="Zhang L.S."/>
            <person name="Chang S.B."/>
            <person name="Chen F."/>
            <person name="Shi Y."/>
            <person name="Su Y.Y."/>
            <person name="Zhang Y.Q."/>
            <person name="Chen L.J."/>
            <person name="Yin Y."/>
            <person name="Lin M."/>
            <person name="Huang H."/>
            <person name="Deng H."/>
            <person name="Wang Z.W."/>
            <person name="Zhu S.L."/>
            <person name="Zhao X."/>
            <person name="Deng C."/>
            <person name="Niu S.C."/>
            <person name="Huang J."/>
            <person name="Wang M."/>
            <person name="Liu G.H."/>
            <person name="Yang H.J."/>
            <person name="Xiao X.J."/>
            <person name="Hsiao Y.Y."/>
            <person name="Wu W.L."/>
            <person name="Chen Y.Y."/>
            <person name="Mitsuda N."/>
            <person name="Ohme-Takagi M."/>
            <person name="Luo Y.B."/>
            <person name="Van de Peer Y."/>
            <person name="Liu Z.J."/>
        </authorList>
    </citation>
    <scope>NUCLEOTIDE SEQUENCE [LARGE SCALE GENOMIC DNA]</scope>
    <source>
        <tissue evidence="2">The whole plant</tissue>
    </source>
</reference>
<evidence type="ECO:0000256" key="1">
    <source>
        <dbReference type="SAM" id="MobiDB-lite"/>
    </source>
</evidence>
<dbReference type="Proteomes" id="UP000233837">
    <property type="component" value="Unassembled WGS sequence"/>
</dbReference>
<organism evidence="2 3">
    <name type="scientific">Dendrobium catenatum</name>
    <dbReference type="NCBI Taxonomy" id="906689"/>
    <lineage>
        <taxon>Eukaryota</taxon>
        <taxon>Viridiplantae</taxon>
        <taxon>Streptophyta</taxon>
        <taxon>Embryophyta</taxon>
        <taxon>Tracheophyta</taxon>
        <taxon>Spermatophyta</taxon>
        <taxon>Magnoliopsida</taxon>
        <taxon>Liliopsida</taxon>
        <taxon>Asparagales</taxon>
        <taxon>Orchidaceae</taxon>
        <taxon>Epidendroideae</taxon>
        <taxon>Malaxideae</taxon>
        <taxon>Dendrobiinae</taxon>
        <taxon>Dendrobium</taxon>
    </lineage>
</organism>
<reference evidence="2 3" key="2">
    <citation type="journal article" date="2017" name="Nature">
        <title>The Apostasia genome and the evolution of orchids.</title>
        <authorList>
            <person name="Zhang G.Q."/>
            <person name="Liu K.W."/>
            <person name="Li Z."/>
            <person name="Lohaus R."/>
            <person name="Hsiao Y.Y."/>
            <person name="Niu S.C."/>
            <person name="Wang J.Y."/>
            <person name="Lin Y.C."/>
            <person name="Xu Q."/>
            <person name="Chen L.J."/>
            <person name="Yoshida K."/>
            <person name="Fujiwara S."/>
            <person name="Wang Z.W."/>
            <person name="Zhang Y.Q."/>
            <person name="Mitsuda N."/>
            <person name="Wang M."/>
            <person name="Liu G.H."/>
            <person name="Pecoraro L."/>
            <person name="Huang H.X."/>
            <person name="Xiao X.J."/>
            <person name="Lin M."/>
            <person name="Wu X.Y."/>
            <person name="Wu W.L."/>
            <person name="Chen Y.Y."/>
            <person name="Chang S.B."/>
            <person name="Sakamoto S."/>
            <person name="Ohme-Takagi M."/>
            <person name="Yagi M."/>
            <person name="Zeng S.J."/>
            <person name="Shen C.Y."/>
            <person name="Yeh C.M."/>
            <person name="Luo Y.B."/>
            <person name="Tsai W.C."/>
            <person name="Van de Peer Y."/>
            <person name="Liu Z.J."/>
        </authorList>
    </citation>
    <scope>NUCLEOTIDE SEQUENCE [LARGE SCALE GENOMIC DNA]</scope>
    <source>
        <tissue evidence="2">The whole plant</tissue>
    </source>
</reference>
<feature type="region of interest" description="Disordered" evidence="1">
    <location>
        <begin position="65"/>
        <end position="102"/>
    </location>
</feature>
<name>A0A2I0WEG9_9ASPA</name>
<dbReference type="AlphaFoldDB" id="A0A2I0WEG9"/>
<evidence type="ECO:0000313" key="3">
    <source>
        <dbReference type="Proteomes" id="UP000233837"/>
    </source>
</evidence>
<gene>
    <name evidence="2" type="ORF">MA16_Dca011774</name>
</gene>